<accession>A0ACD3B284</accession>
<name>A0ACD3B284_9AGAR</name>
<dbReference type="Proteomes" id="UP000308600">
    <property type="component" value="Unassembled WGS sequence"/>
</dbReference>
<evidence type="ECO:0000313" key="2">
    <source>
        <dbReference type="Proteomes" id="UP000308600"/>
    </source>
</evidence>
<gene>
    <name evidence="1" type="ORF">BDN72DRAFT_378687</name>
</gene>
<evidence type="ECO:0000313" key="1">
    <source>
        <dbReference type="EMBL" id="TFK72084.1"/>
    </source>
</evidence>
<reference evidence="1 2" key="1">
    <citation type="journal article" date="2019" name="Nat. Ecol. Evol.">
        <title>Megaphylogeny resolves global patterns of mushroom evolution.</title>
        <authorList>
            <person name="Varga T."/>
            <person name="Krizsan K."/>
            <person name="Foldi C."/>
            <person name="Dima B."/>
            <person name="Sanchez-Garcia M."/>
            <person name="Sanchez-Ramirez S."/>
            <person name="Szollosi G.J."/>
            <person name="Szarkandi J.G."/>
            <person name="Papp V."/>
            <person name="Albert L."/>
            <person name="Andreopoulos W."/>
            <person name="Angelini C."/>
            <person name="Antonin V."/>
            <person name="Barry K.W."/>
            <person name="Bougher N.L."/>
            <person name="Buchanan P."/>
            <person name="Buyck B."/>
            <person name="Bense V."/>
            <person name="Catcheside P."/>
            <person name="Chovatia M."/>
            <person name="Cooper J."/>
            <person name="Damon W."/>
            <person name="Desjardin D."/>
            <person name="Finy P."/>
            <person name="Geml J."/>
            <person name="Haridas S."/>
            <person name="Hughes K."/>
            <person name="Justo A."/>
            <person name="Karasinski D."/>
            <person name="Kautmanova I."/>
            <person name="Kiss B."/>
            <person name="Kocsube S."/>
            <person name="Kotiranta H."/>
            <person name="LaButti K.M."/>
            <person name="Lechner B.E."/>
            <person name="Liimatainen K."/>
            <person name="Lipzen A."/>
            <person name="Lukacs Z."/>
            <person name="Mihaltcheva S."/>
            <person name="Morgado L.N."/>
            <person name="Niskanen T."/>
            <person name="Noordeloos M.E."/>
            <person name="Ohm R.A."/>
            <person name="Ortiz-Santana B."/>
            <person name="Ovrebo C."/>
            <person name="Racz N."/>
            <person name="Riley R."/>
            <person name="Savchenko A."/>
            <person name="Shiryaev A."/>
            <person name="Soop K."/>
            <person name="Spirin V."/>
            <person name="Szebenyi C."/>
            <person name="Tomsovsky M."/>
            <person name="Tulloss R.E."/>
            <person name="Uehling J."/>
            <person name="Grigoriev I.V."/>
            <person name="Vagvolgyi C."/>
            <person name="Papp T."/>
            <person name="Martin F.M."/>
            <person name="Miettinen O."/>
            <person name="Hibbett D.S."/>
            <person name="Nagy L.G."/>
        </authorList>
    </citation>
    <scope>NUCLEOTIDE SEQUENCE [LARGE SCALE GENOMIC DNA]</scope>
    <source>
        <strain evidence="1 2">NL-1719</strain>
    </source>
</reference>
<organism evidence="1 2">
    <name type="scientific">Pluteus cervinus</name>
    <dbReference type="NCBI Taxonomy" id="181527"/>
    <lineage>
        <taxon>Eukaryota</taxon>
        <taxon>Fungi</taxon>
        <taxon>Dikarya</taxon>
        <taxon>Basidiomycota</taxon>
        <taxon>Agaricomycotina</taxon>
        <taxon>Agaricomycetes</taxon>
        <taxon>Agaricomycetidae</taxon>
        <taxon>Agaricales</taxon>
        <taxon>Pluteineae</taxon>
        <taxon>Pluteaceae</taxon>
        <taxon>Pluteus</taxon>
    </lineage>
</organism>
<sequence length="880" mass="98066">MTTPPAWSQTHAPFGYAQGIGTGWDHRPTPTPVLSTIPEQGESTGYLSQSTTSTSQGLKPEQIQPRPGHQIDFSSAYQAVDPYKLSVAHYANLRGRRRRLEEYPSLVTSDVSPVDDTGFVEPTMLGYGRIFATHTLPRQIYLHLLLRLPSMYWSRIARIFEEAEMSLPDIAKMMTGAVRLKPPTSRGELGLNGQSSASVAVPRRQDTMFTLSAFDPEAIPETFLRLMNTWEIFIDSMLKEWKILNIVSVLLLSAIVSILQIDSASGDPITRTAALISLVCALMSLLYGCMYSIRFYDMRKPHKAAQWAQEAQRKQSDLFWNVWVFLAMPAVWLAWSIVAYVVCIMAYVWRTGTGDTTSNISQKALSGLRVAISAVLFIGIVYFLLILNTLRRYGDPMDKQWRSRALKWIQEAKEKMMESQQPGERPRQSAQLYHPFYYPASGTLYPTSNQAWLSESARYYSSPAPYGSMQSVFRSGNAAINPPGFTQLPTRQWPVNSNPPGATVTSQSPWAQLASMASEAAPWPAPLTQGHALNLGSSAIYPTPDPRSQAFPPGFVPQTLSPSPGWDVAGSVWVPPERIHPSRSIRPATPESPGDVEFRVVRVPSTTTSSITSGSSLRLDADTTSWLYRPATSDPPLFKSHEKGQSSIPVGHTKPDGITTLTGAHDSNLLPEPESFSRPPPDELDAIPFLGIRIKEISPNRTVTSNEVPIAIANRDITQADWSNFIMDIDKVFPHNPDVQLPSPRPGEEYPGSEQRLFTYLHLWNTNFFLRRKTHVVFCSETDQDLLKPTRFALYLFDSSKLASNQELLADTRQSDELKRVDPIWPIYGEGPLSWIPSLGPVFSSNSPMVRFSAHPTVVPRSGAGPSGKVQKKERRIIRY</sequence>
<protein>
    <submittedName>
        <fullName evidence="1">Uncharacterized protein</fullName>
    </submittedName>
</protein>
<proteinExistence type="predicted"/>
<keyword evidence="2" id="KW-1185">Reference proteome</keyword>
<dbReference type="EMBL" id="ML208289">
    <property type="protein sequence ID" value="TFK72084.1"/>
    <property type="molecule type" value="Genomic_DNA"/>
</dbReference>